<dbReference type="Proteomes" id="UP000011864">
    <property type="component" value="Chromosome"/>
</dbReference>
<protein>
    <recommendedName>
        <fullName evidence="3">TonB system biopolymer transport component</fullName>
    </recommendedName>
</protein>
<proteinExistence type="predicted"/>
<dbReference type="OrthoDB" id="5703905at2"/>
<name>K7ADQ6_9ALTE</name>
<dbReference type="AlphaFoldDB" id="K7ADQ6"/>
<dbReference type="HOGENOM" id="CLU_091009_0_0_6"/>
<dbReference type="InterPro" id="IPR016866">
    <property type="entry name" value="UCP028069"/>
</dbReference>
<gene>
    <name evidence="1" type="ORF">C427_2155</name>
</gene>
<sequence>MRVLIFICYLCLPLMAKSNGLEIGKLAKQWVQLAQQNNQVKQQWRLRKPILQQQLQLLKAEKNRLTALLNQDDDVSDEMQQQRFSLLKQQTQFEATQDSLSVILDKTQQRLITLYPQLPPPLKTRWDTEIALLKTFKDNSERLEKQLFLLDSVAGYNQRIAVHQANMTFDDGQEVQVKQIYLGAYLGWYVSQNGQYWGSGKSTPNGWQWQHQSKQITPQKLLDLMAATQDFSHAELIRLPINIMGSL</sequence>
<evidence type="ECO:0000313" key="1">
    <source>
        <dbReference type="EMBL" id="AGH44264.1"/>
    </source>
</evidence>
<dbReference type="Pfam" id="PF11932">
    <property type="entry name" value="DUF3450"/>
    <property type="match status" value="1"/>
</dbReference>
<dbReference type="STRING" id="1129794.C427_2155"/>
<dbReference type="eggNOG" id="ENOG5032WDT">
    <property type="taxonomic scope" value="Bacteria"/>
</dbReference>
<dbReference type="KEGG" id="gps:C427_2155"/>
<reference evidence="1 2" key="1">
    <citation type="journal article" date="2013" name="Genome Announc.">
        <title>Complete Genome Sequence of Glaciecola psychrophila Strain 170T.</title>
        <authorList>
            <person name="Yin J."/>
            <person name="Chen J."/>
            <person name="Liu G."/>
            <person name="Yu Y."/>
            <person name="Song L."/>
            <person name="Wang X."/>
            <person name="Qu X."/>
        </authorList>
    </citation>
    <scope>NUCLEOTIDE SEQUENCE [LARGE SCALE GENOMIC DNA]</scope>
    <source>
        <strain evidence="1 2">170</strain>
    </source>
</reference>
<evidence type="ECO:0008006" key="3">
    <source>
        <dbReference type="Google" id="ProtNLM"/>
    </source>
</evidence>
<dbReference type="EMBL" id="CP003837">
    <property type="protein sequence ID" value="AGH44264.1"/>
    <property type="molecule type" value="Genomic_DNA"/>
</dbReference>
<organism evidence="1 2">
    <name type="scientific">Paraglaciecola psychrophila 170</name>
    <dbReference type="NCBI Taxonomy" id="1129794"/>
    <lineage>
        <taxon>Bacteria</taxon>
        <taxon>Pseudomonadati</taxon>
        <taxon>Pseudomonadota</taxon>
        <taxon>Gammaproteobacteria</taxon>
        <taxon>Alteromonadales</taxon>
        <taxon>Alteromonadaceae</taxon>
        <taxon>Paraglaciecola</taxon>
    </lineage>
</organism>
<evidence type="ECO:0000313" key="2">
    <source>
        <dbReference type="Proteomes" id="UP000011864"/>
    </source>
</evidence>
<keyword evidence="2" id="KW-1185">Reference proteome</keyword>
<dbReference type="PATRIC" id="fig|1129794.4.peg.2131"/>
<dbReference type="RefSeq" id="WP_007643313.1">
    <property type="nucleotide sequence ID" value="NC_020514.1"/>
</dbReference>
<accession>K7ADQ6</accession>